<reference evidence="3" key="1">
    <citation type="submission" date="2021-01" db="EMBL/GenBank/DDBJ databases">
        <title>Whole genome shotgun sequence of Actinocatenispora rupis NBRC 107355.</title>
        <authorList>
            <person name="Komaki H."/>
            <person name="Tamura T."/>
        </authorList>
    </citation>
    <scope>NUCLEOTIDE SEQUENCE</scope>
    <source>
        <strain evidence="3">NBRC 107355</strain>
    </source>
</reference>
<dbReference type="CDD" id="cd07814">
    <property type="entry name" value="SRPBCC_CalC_Aha1-like"/>
    <property type="match status" value="1"/>
</dbReference>
<dbReference type="Pfam" id="PF08327">
    <property type="entry name" value="AHSA1"/>
    <property type="match status" value="1"/>
</dbReference>
<protein>
    <recommendedName>
        <fullName evidence="2">Activator of Hsp90 ATPase homologue 1/2-like C-terminal domain-containing protein</fullName>
    </recommendedName>
</protein>
<dbReference type="AlphaFoldDB" id="A0A8J3J5V7"/>
<dbReference type="Proteomes" id="UP000612808">
    <property type="component" value="Unassembled WGS sequence"/>
</dbReference>
<sequence>MSEAQETGDAVPPARIERTVAAPREVVWRAFTDPNALSAWFWPARLSPRVQADARPGGRYRISGSASRSMTTAVSGEYLRVEEPGLLEFTWRWESGEGTAQVLVRLADADDGTALTVEHAGCEDEEDREAQARGWRDCLDRLPDWLAAAVARAAG</sequence>
<feature type="domain" description="Activator of Hsp90 ATPase homologue 1/2-like C-terminal" evidence="2">
    <location>
        <begin position="21"/>
        <end position="144"/>
    </location>
</feature>
<evidence type="ECO:0000313" key="4">
    <source>
        <dbReference type="Proteomes" id="UP000612808"/>
    </source>
</evidence>
<comment type="similarity">
    <text evidence="1">Belongs to the AHA1 family.</text>
</comment>
<accession>A0A8J3J5V7</accession>
<dbReference type="RefSeq" id="WP_203658516.1">
    <property type="nucleotide sequence ID" value="NZ_BAAAZM010000013.1"/>
</dbReference>
<comment type="caution">
    <text evidence="3">The sequence shown here is derived from an EMBL/GenBank/DDBJ whole genome shotgun (WGS) entry which is preliminary data.</text>
</comment>
<dbReference type="EMBL" id="BOMB01000019">
    <property type="protein sequence ID" value="GID12512.1"/>
    <property type="molecule type" value="Genomic_DNA"/>
</dbReference>
<organism evidence="3 4">
    <name type="scientific">Actinocatenispora rupis</name>
    <dbReference type="NCBI Taxonomy" id="519421"/>
    <lineage>
        <taxon>Bacteria</taxon>
        <taxon>Bacillati</taxon>
        <taxon>Actinomycetota</taxon>
        <taxon>Actinomycetes</taxon>
        <taxon>Micromonosporales</taxon>
        <taxon>Micromonosporaceae</taxon>
        <taxon>Actinocatenispora</taxon>
    </lineage>
</organism>
<evidence type="ECO:0000256" key="1">
    <source>
        <dbReference type="ARBA" id="ARBA00006817"/>
    </source>
</evidence>
<dbReference type="SUPFAM" id="SSF55961">
    <property type="entry name" value="Bet v1-like"/>
    <property type="match status" value="1"/>
</dbReference>
<dbReference type="InterPro" id="IPR013538">
    <property type="entry name" value="ASHA1/2-like_C"/>
</dbReference>
<dbReference type="Gene3D" id="3.30.530.20">
    <property type="match status" value="1"/>
</dbReference>
<dbReference type="InterPro" id="IPR023393">
    <property type="entry name" value="START-like_dom_sf"/>
</dbReference>
<evidence type="ECO:0000259" key="2">
    <source>
        <dbReference type="Pfam" id="PF08327"/>
    </source>
</evidence>
<evidence type="ECO:0000313" key="3">
    <source>
        <dbReference type="EMBL" id="GID12512.1"/>
    </source>
</evidence>
<proteinExistence type="inferred from homology"/>
<name>A0A8J3J5V7_9ACTN</name>
<gene>
    <name evidence="3" type="ORF">Aru02nite_34010</name>
</gene>
<keyword evidence="4" id="KW-1185">Reference proteome</keyword>